<reference evidence="2 3" key="1">
    <citation type="submission" date="2019-02" db="EMBL/GenBank/DDBJ databases">
        <title>Planctomycetal bacteria perform biofilm scaping via a novel small molecule.</title>
        <authorList>
            <person name="Jeske O."/>
            <person name="Boedeker C."/>
            <person name="Wiegand S."/>
            <person name="Breitling P."/>
            <person name="Kallscheuer N."/>
            <person name="Jogler M."/>
            <person name="Rohde M."/>
            <person name="Petersen J."/>
            <person name="Medema M.H."/>
            <person name="Surup F."/>
            <person name="Jogler C."/>
        </authorList>
    </citation>
    <scope>NUCLEOTIDE SEQUENCE [LARGE SCALE GENOMIC DNA]</scope>
    <source>
        <strain evidence="2 3">Mal15</strain>
    </source>
</reference>
<evidence type="ECO:0000313" key="2">
    <source>
        <dbReference type="EMBL" id="QEG00019.1"/>
    </source>
</evidence>
<dbReference type="RefSeq" id="WP_147869328.1">
    <property type="nucleotide sequence ID" value="NZ_CP036264.1"/>
</dbReference>
<feature type="region of interest" description="Disordered" evidence="1">
    <location>
        <begin position="173"/>
        <end position="241"/>
    </location>
</feature>
<feature type="compositionally biased region" description="Basic residues" evidence="1">
    <location>
        <begin position="180"/>
        <end position="190"/>
    </location>
</feature>
<dbReference type="Proteomes" id="UP000321353">
    <property type="component" value="Chromosome"/>
</dbReference>
<feature type="region of interest" description="Disordered" evidence="1">
    <location>
        <begin position="1"/>
        <end position="51"/>
    </location>
</feature>
<evidence type="ECO:0000256" key="1">
    <source>
        <dbReference type="SAM" id="MobiDB-lite"/>
    </source>
</evidence>
<proteinExistence type="predicted"/>
<keyword evidence="3" id="KW-1185">Reference proteome</keyword>
<protein>
    <recommendedName>
        <fullName evidence="4">HicB family protein</fullName>
    </recommendedName>
</protein>
<feature type="compositionally biased region" description="Basic and acidic residues" evidence="1">
    <location>
        <begin position="217"/>
        <end position="241"/>
    </location>
</feature>
<evidence type="ECO:0000313" key="3">
    <source>
        <dbReference type="Proteomes" id="UP000321353"/>
    </source>
</evidence>
<sequence length="241" mass="26910">MSQPNSKEINPQVDTKEQDGPGEGLRYASDPSPDQARELPRLKLPEPNLDDDYDGRCRQTLLLAEEAFAATGSWVVFFREILGVGGVVMQLFPEQEEYRRFTAGPEFATLHEMLAAIRSQDQSKSDAAEPERMITIRIPRSLHESLAEESQACGLSINKLSISKLLWPANPRFIPEQQGRRRGRRPGPQRKRADAADAGTPVPVDASGDVPPVAEPTRIRDGRRAIHRWGENTHQDSLRQG</sequence>
<dbReference type="EMBL" id="CP036264">
    <property type="protein sequence ID" value="QEG00019.1"/>
    <property type="molecule type" value="Genomic_DNA"/>
</dbReference>
<accession>A0A5B9MFT2</accession>
<feature type="compositionally biased region" description="Basic and acidic residues" evidence="1">
    <location>
        <begin position="35"/>
        <end position="44"/>
    </location>
</feature>
<gene>
    <name evidence="2" type="ORF">Mal15_40870</name>
</gene>
<evidence type="ECO:0008006" key="4">
    <source>
        <dbReference type="Google" id="ProtNLM"/>
    </source>
</evidence>
<feature type="compositionally biased region" description="Polar residues" evidence="1">
    <location>
        <begin position="1"/>
        <end position="13"/>
    </location>
</feature>
<organism evidence="2 3">
    <name type="scientific">Stieleria maiorica</name>
    <dbReference type="NCBI Taxonomy" id="2795974"/>
    <lineage>
        <taxon>Bacteria</taxon>
        <taxon>Pseudomonadati</taxon>
        <taxon>Planctomycetota</taxon>
        <taxon>Planctomycetia</taxon>
        <taxon>Pirellulales</taxon>
        <taxon>Pirellulaceae</taxon>
        <taxon>Stieleria</taxon>
    </lineage>
</organism>
<dbReference type="KEGG" id="smam:Mal15_40870"/>
<dbReference type="AlphaFoldDB" id="A0A5B9MFT2"/>
<name>A0A5B9MFT2_9BACT</name>